<accession>A0A3A2ZNU1</accession>
<organism evidence="7 8">
    <name type="scientific">Aspergillus sclerotialis</name>
    <dbReference type="NCBI Taxonomy" id="2070753"/>
    <lineage>
        <taxon>Eukaryota</taxon>
        <taxon>Fungi</taxon>
        <taxon>Dikarya</taxon>
        <taxon>Ascomycota</taxon>
        <taxon>Pezizomycotina</taxon>
        <taxon>Eurotiomycetes</taxon>
        <taxon>Eurotiomycetidae</taxon>
        <taxon>Eurotiales</taxon>
        <taxon>Aspergillaceae</taxon>
        <taxon>Aspergillus</taxon>
        <taxon>Aspergillus subgen. Polypaecilum</taxon>
    </lineage>
</organism>
<dbReference type="InterPro" id="IPR021858">
    <property type="entry name" value="Fun_TF"/>
</dbReference>
<dbReference type="CDD" id="cd00067">
    <property type="entry name" value="GAL4"/>
    <property type="match status" value="1"/>
</dbReference>
<dbReference type="OrthoDB" id="5130013at2759"/>
<evidence type="ECO:0000256" key="3">
    <source>
        <dbReference type="ARBA" id="ARBA00023125"/>
    </source>
</evidence>
<keyword evidence="3" id="KW-0238">DNA-binding</keyword>
<dbReference type="EMBL" id="MVGC01000395">
    <property type="protein sequence ID" value="RJE19535.1"/>
    <property type="molecule type" value="Genomic_DNA"/>
</dbReference>
<dbReference type="PANTHER" id="PTHR37534">
    <property type="entry name" value="TRANSCRIPTIONAL ACTIVATOR PROTEIN UGA3"/>
    <property type="match status" value="1"/>
</dbReference>
<dbReference type="Pfam" id="PF00172">
    <property type="entry name" value="Zn_clus"/>
    <property type="match status" value="1"/>
</dbReference>
<sequence length="493" mass="55200">MTEPCYTCRRRRVQCDQSGTPCDKCKKAGIDCLKERPLRWVRGVAIRGGMRGRSYEDPPTAVISSANSATGGRHIQDNGEQCGNNGFVSIPTGLSDPALLRLAPASRYYLDYYNHQICKLFIVYDSQRNPFRALISIALNSPMLLDAVLSLATRHRANISRPFADNGQPTGSELASIYHDAIHFKYRAIQRLSRAVSCPRLRMADETVATVFLLIFLDLLESGCDRWNKHIEGAKSLMALMGPEDPGHMVQQIRRFITKEIYLIETLGAALVRPRLITGFTSPAELTVPDEDIVEESFLGCPAYLLKAVRYISLQRDSLVGTWPTTHSFPLEQLQGLTATLESVENFNGQLWAAGLSSSPKASGLYALFRSYQLATLLFGHRVHDALKNESTPQDTLVLELLSVTALIKDDYPHLLKCTLWPIFIAGLECRQLPERNFVMSALEKFYEDTRCINVANAAQILQNYWVEHDQPGADSAGWVFGVSHLRHDWLLV</sequence>
<proteinExistence type="predicted"/>
<comment type="subcellular location">
    <subcellularLocation>
        <location evidence="1">Nucleus</location>
    </subcellularLocation>
</comment>
<dbReference type="PANTHER" id="PTHR37534:SF8">
    <property type="entry name" value="ZN(II)2CYS6 TRANSCRIPTION FACTOR (EUROFUNG)"/>
    <property type="match status" value="1"/>
</dbReference>
<evidence type="ECO:0000313" key="7">
    <source>
        <dbReference type="EMBL" id="RJE19535.1"/>
    </source>
</evidence>
<keyword evidence="5" id="KW-0539">Nucleus</keyword>
<evidence type="ECO:0000256" key="4">
    <source>
        <dbReference type="ARBA" id="ARBA00023163"/>
    </source>
</evidence>
<dbReference type="GO" id="GO:0008270">
    <property type="term" value="F:zinc ion binding"/>
    <property type="evidence" value="ECO:0007669"/>
    <property type="project" value="InterPro"/>
</dbReference>
<dbReference type="GO" id="GO:0045944">
    <property type="term" value="P:positive regulation of transcription by RNA polymerase II"/>
    <property type="evidence" value="ECO:0007669"/>
    <property type="project" value="TreeGrafter"/>
</dbReference>
<gene>
    <name evidence="7" type="ORF">PHISCL_08123</name>
</gene>
<feature type="domain" description="Zn(2)-C6 fungal-type" evidence="6">
    <location>
        <begin position="4"/>
        <end position="32"/>
    </location>
</feature>
<evidence type="ECO:0000256" key="5">
    <source>
        <dbReference type="ARBA" id="ARBA00023242"/>
    </source>
</evidence>
<dbReference type="STRING" id="2070753.A0A3A2ZNU1"/>
<dbReference type="Pfam" id="PF11951">
    <property type="entry name" value="Fungal_trans_2"/>
    <property type="match status" value="1"/>
</dbReference>
<comment type="caution">
    <text evidence="7">The sequence shown here is derived from an EMBL/GenBank/DDBJ whole genome shotgun (WGS) entry which is preliminary data.</text>
</comment>
<dbReference type="Proteomes" id="UP000266188">
    <property type="component" value="Unassembled WGS sequence"/>
</dbReference>
<dbReference type="InterPro" id="IPR036864">
    <property type="entry name" value="Zn2-C6_fun-type_DNA-bd_sf"/>
</dbReference>
<dbReference type="PROSITE" id="PS50048">
    <property type="entry name" value="ZN2_CY6_FUNGAL_2"/>
    <property type="match status" value="1"/>
</dbReference>
<keyword evidence="2" id="KW-0805">Transcription regulation</keyword>
<keyword evidence="8" id="KW-1185">Reference proteome</keyword>
<evidence type="ECO:0000256" key="2">
    <source>
        <dbReference type="ARBA" id="ARBA00023015"/>
    </source>
</evidence>
<dbReference type="AlphaFoldDB" id="A0A3A2ZNU1"/>
<dbReference type="SUPFAM" id="SSF57701">
    <property type="entry name" value="Zn2/Cys6 DNA-binding domain"/>
    <property type="match status" value="1"/>
</dbReference>
<dbReference type="InterPro" id="IPR001138">
    <property type="entry name" value="Zn2Cys6_DnaBD"/>
</dbReference>
<keyword evidence="4" id="KW-0804">Transcription</keyword>
<evidence type="ECO:0000259" key="6">
    <source>
        <dbReference type="PROSITE" id="PS50048"/>
    </source>
</evidence>
<evidence type="ECO:0000313" key="8">
    <source>
        <dbReference type="Proteomes" id="UP000266188"/>
    </source>
</evidence>
<name>A0A3A2ZNU1_9EURO</name>
<dbReference type="GO" id="GO:0000976">
    <property type="term" value="F:transcription cis-regulatory region binding"/>
    <property type="evidence" value="ECO:0007669"/>
    <property type="project" value="TreeGrafter"/>
</dbReference>
<dbReference type="GO" id="GO:0005634">
    <property type="term" value="C:nucleus"/>
    <property type="evidence" value="ECO:0007669"/>
    <property type="project" value="UniProtKB-SubCell"/>
</dbReference>
<protein>
    <submittedName>
        <fullName evidence="7">C6 transcription factor Acr-2</fullName>
    </submittedName>
</protein>
<dbReference type="Gene3D" id="4.10.240.10">
    <property type="entry name" value="Zn(2)-C6 fungal-type DNA-binding domain"/>
    <property type="match status" value="1"/>
</dbReference>
<dbReference type="GO" id="GO:0000981">
    <property type="term" value="F:DNA-binding transcription factor activity, RNA polymerase II-specific"/>
    <property type="evidence" value="ECO:0007669"/>
    <property type="project" value="InterPro"/>
</dbReference>
<evidence type="ECO:0000256" key="1">
    <source>
        <dbReference type="ARBA" id="ARBA00004123"/>
    </source>
</evidence>
<reference evidence="8" key="1">
    <citation type="submission" date="2017-02" db="EMBL/GenBank/DDBJ databases">
        <authorList>
            <person name="Tafer H."/>
            <person name="Lopandic K."/>
        </authorList>
    </citation>
    <scope>NUCLEOTIDE SEQUENCE [LARGE SCALE GENOMIC DNA]</scope>
    <source>
        <strain evidence="8">CBS 366.77</strain>
    </source>
</reference>